<evidence type="ECO:0000313" key="2">
    <source>
        <dbReference type="EMBL" id="GIX86404.1"/>
    </source>
</evidence>
<organism evidence="2 3">
    <name type="scientific">Caerostris extrusa</name>
    <name type="common">Bark spider</name>
    <name type="synonym">Caerostris bankana</name>
    <dbReference type="NCBI Taxonomy" id="172846"/>
    <lineage>
        <taxon>Eukaryota</taxon>
        <taxon>Metazoa</taxon>
        <taxon>Ecdysozoa</taxon>
        <taxon>Arthropoda</taxon>
        <taxon>Chelicerata</taxon>
        <taxon>Arachnida</taxon>
        <taxon>Araneae</taxon>
        <taxon>Araneomorphae</taxon>
        <taxon>Entelegynae</taxon>
        <taxon>Araneoidea</taxon>
        <taxon>Araneidae</taxon>
        <taxon>Caerostris</taxon>
    </lineage>
</organism>
<protein>
    <submittedName>
        <fullName evidence="2">Uncharacterized protein</fullName>
    </submittedName>
</protein>
<evidence type="ECO:0000313" key="3">
    <source>
        <dbReference type="Proteomes" id="UP001054945"/>
    </source>
</evidence>
<evidence type="ECO:0000256" key="1">
    <source>
        <dbReference type="SAM" id="MobiDB-lite"/>
    </source>
</evidence>
<dbReference type="AlphaFoldDB" id="A0AAV4NPS2"/>
<proteinExistence type="predicted"/>
<feature type="region of interest" description="Disordered" evidence="1">
    <location>
        <begin position="62"/>
        <end position="83"/>
    </location>
</feature>
<accession>A0AAV4NPS2</accession>
<dbReference type="Proteomes" id="UP001054945">
    <property type="component" value="Unassembled WGS sequence"/>
</dbReference>
<feature type="compositionally biased region" description="Basic and acidic residues" evidence="1">
    <location>
        <begin position="67"/>
        <end position="80"/>
    </location>
</feature>
<sequence>MARSANIQHQIPNAFRFKKIVAHLKVLVRVTRKCNRQKSISFVQNGQNILSDASSSKTCSESSLEEELQKFDPDPDDTKNNRSVNGILQDRITRMWIVQNK</sequence>
<gene>
    <name evidence="2" type="ORF">CEXT_443081</name>
</gene>
<comment type="caution">
    <text evidence="2">The sequence shown here is derived from an EMBL/GenBank/DDBJ whole genome shotgun (WGS) entry which is preliminary data.</text>
</comment>
<keyword evidence="3" id="KW-1185">Reference proteome</keyword>
<reference evidence="2 3" key="1">
    <citation type="submission" date="2021-06" db="EMBL/GenBank/DDBJ databases">
        <title>Caerostris extrusa draft genome.</title>
        <authorList>
            <person name="Kono N."/>
            <person name="Arakawa K."/>
        </authorList>
    </citation>
    <scope>NUCLEOTIDE SEQUENCE [LARGE SCALE GENOMIC DNA]</scope>
</reference>
<dbReference type="EMBL" id="BPLR01003585">
    <property type="protein sequence ID" value="GIX86404.1"/>
    <property type="molecule type" value="Genomic_DNA"/>
</dbReference>
<name>A0AAV4NPS2_CAEEX</name>